<reference evidence="1 2" key="1">
    <citation type="journal article" date="2022" name="bioRxiv">
        <title>Genomics of Preaxostyla Flagellates Illuminates Evolutionary Transitions and the Path Towards Mitochondrial Loss.</title>
        <authorList>
            <person name="Novak L.V.F."/>
            <person name="Treitli S.C."/>
            <person name="Pyrih J."/>
            <person name="Halakuc P."/>
            <person name="Pipaliya S.V."/>
            <person name="Vacek V."/>
            <person name="Brzon O."/>
            <person name="Soukal P."/>
            <person name="Eme L."/>
            <person name="Dacks J.B."/>
            <person name="Karnkowska A."/>
            <person name="Elias M."/>
            <person name="Hampl V."/>
        </authorList>
    </citation>
    <scope>NUCLEOTIDE SEQUENCE [LARGE SCALE GENOMIC DNA]</scope>
    <source>
        <strain evidence="1">NAU3</strain>
        <tissue evidence="1">Gut</tissue>
    </source>
</reference>
<organism evidence="1 2">
    <name type="scientific">Blattamonas nauphoetae</name>
    <dbReference type="NCBI Taxonomy" id="2049346"/>
    <lineage>
        <taxon>Eukaryota</taxon>
        <taxon>Metamonada</taxon>
        <taxon>Preaxostyla</taxon>
        <taxon>Oxymonadida</taxon>
        <taxon>Blattamonas</taxon>
    </lineage>
</organism>
<name>A0ABQ9XJM4_9EUKA</name>
<sequence length="94" mass="10620">MNKADSFVTISYDLSFDFVKCVWMDNVIASPIAIVAGGTVGFTNFDICHSDFRFLGLVTRNKGCDQTIHLFNSISVFLHFTKLQFRTSQIESMI</sequence>
<evidence type="ECO:0000313" key="1">
    <source>
        <dbReference type="EMBL" id="KAK2951405.1"/>
    </source>
</evidence>
<protein>
    <submittedName>
        <fullName evidence="1">Uncharacterized protein</fullName>
    </submittedName>
</protein>
<comment type="caution">
    <text evidence="1">The sequence shown here is derived from an EMBL/GenBank/DDBJ whole genome shotgun (WGS) entry which is preliminary data.</text>
</comment>
<dbReference type="EMBL" id="JARBJD010000119">
    <property type="protein sequence ID" value="KAK2951405.1"/>
    <property type="molecule type" value="Genomic_DNA"/>
</dbReference>
<accession>A0ABQ9XJM4</accession>
<evidence type="ECO:0000313" key="2">
    <source>
        <dbReference type="Proteomes" id="UP001281761"/>
    </source>
</evidence>
<keyword evidence="2" id="KW-1185">Reference proteome</keyword>
<dbReference type="Proteomes" id="UP001281761">
    <property type="component" value="Unassembled WGS sequence"/>
</dbReference>
<proteinExistence type="predicted"/>
<gene>
    <name evidence="1" type="ORF">BLNAU_13685</name>
</gene>